<proteinExistence type="predicted"/>
<keyword evidence="1" id="KW-0812">Transmembrane</keyword>
<dbReference type="AlphaFoldDB" id="A0A8D8PCS5"/>
<accession>A0A8D8PCS5</accession>
<feature type="transmembrane region" description="Helical" evidence="1">
    <location>
        <begin position="30"/>
        <end position="47"/>
    </location>
</feature>
<reference evidence="2" key="1">
    <citation type="submission" date="2021-05" db="EMBL/GenBank/DDBJ databases">
        <authorList>
            <person name="Alioto T."/>
            <person name="Alioto T."/>
            <person name="Gomez Garrido J."/>
        </authorList>
    </citation>
    <scope>NUCLEOTIDE SEQUENCE</scope>
</reference>
<dbReference type="EMBL" id="HBUE01229979">
    <property type="protein sequence ID" value="CAG6544289.1"/>
    <property type="molecule type" value="Transcribed_RNA"/>
</dbReference>
<name>A0A8D8PCS5_CULPI</name>
<sequence length="109" mass="13073">MEGPNQFFLNRCFHFGFSLPTKYTFTVEKIRLHFSPYCIMLVVFVLLTEKKEEKKENETISSRKFIFQKINFFSKRDVLTFLSLTQFRDGKRKAALRACLRAEKEEIYI</sequence>
<keyword evidence="1" id="KW-1133">Transmembrane helix</keyword>
<dbReference type="EMBL" id="HBUE01336761">
    <property type="protein sequence ID" value="CAG6596423.1"/>
    <property type="molecule type" value="Transcribed_RNA"/>
</dbReference>
<evidence type="ECO:0000313" key="2">
    <source>
        <dbReference type="EMBL" id="CAG6596423.1"/>
    </source>
</evidence>
<evidence type="ECO:0000256" key="1">
    <source>
        <dbReference type="SAM" id="Phobius"/>
    </source>
</evidence>
<protein>
    <submittedName>
        <fullName evidence="2">(northern house mosquito) hypothetical protein</fullName>
    </submittedName>
</protein>
<organism evidence="2">
    <name type="scientific">Culex pipiens</name>
    <name type="common">House mosquito</name>
    <dbReference type="NCBI Taxonomy" id="7175"/>
    <lineage>
        <taxon>Eukaryota</taxon>
        <taxon>Metazoa</taxon>
        <taxon>Ecdysozoa</taxon>
        <taxon>Arthropoda</taxon>
        <taxon>Hexapoda</taxon>
        <taxon>Insecta</taxon>
        <taxon>Pterygota</taxon>
        <taxon>Neoptera</taxon>
        <taxon>Endopterygota</taxon>
        <taxon>Diptera</taxon>
        <taxon>Nematocera</taxon>
        <taxon>Culicoidea</taxon>
        <taxon>Culicidae</taxon>
        <taxon>Culicinae</taxon>
        <taxon>Culicini</taxon>
        <taxon>Culex</taxon>
        <taxon>Culex</taxon>
    </lineage>
</organism>
<keyword evidence="1" id="KW-0472">Membrane</keyword>